<dbReference type="AlphaFoldDB" id="A0A317CEH8"/>
<dbReference type="Gene3D" id="1.10.10.10">
    <property type="entry name" value="Winged helix-like DNA-binding domain superfamily/Winged helix DNA-binding domain"/>
    <property type="match status" value="1"/>
</dbReference>
<comment type="similarity">
    <text evidence="1">Belongs to the sigma-70 factor family. ECF subfamily.</text>
</comment>
<evidence type="ECO:0000256" key="4">
    <source>
        <dbReference type="ARBA" id="ARBA00023163"/>
    </source>
</evidence>
<proteinExistence type="inferred from homology"/>
<gene>
    <name evidence="7" type="ORF">DKW60_13005</name>
</gene>
<dbReference type="Proteomes" id="UP000245539">
    <property type="component" value="Unassembled WGS sequence"/>
</dbReference>
<dbReference type="EMBL" id="QGKM01000037">
    <property type="protein sequence ID" value="PWQ96501.1"/>
    <property type="molecule type" value="Genomic_DNA"/>
</dbReference>
<name>A0A317CEH8_9GAMM</name>
<evidence type="ECO:0000256" key="3">
    <source>
        <dbReference type="ARBA" id="ARBA00023082"/>
    </source>
</evidence>
<dbReference type="InterPro" id="IPR007627">
    <property type="entry name" value="RNA_pol_sigma70_r2"/>
</dbReference>
<dbReference type="Pfam" id="PF08281">
    <property type="entry name" value="Sigma70_r4_2"/>
    <property type="match status" value="1"/>
</dbReference>
<dbReference type="SUPFAM" id="SSF88946">
    <property type="entry name" value="Sigma2 domain of RNA polymerase sigma factors"/>
    <property type="match status" value="1"/>
</dbReference>
<evidence type="ECO:0000256" key="1">
    <source>
        <dbReference type="ARBA" id="ARBA00010641"/>
    </source>
</evidence>
<keyword evidence="2" id="KW-0805">Transcription regulation</keyword>
<dbReference type="NCBIfam" id="TIGR02937">
    <property type="entry name" value="sigma70-ECF"/>
    <property type="match status" value="1"/>
</dbReference>
<evidence type="ECO:0000313" key="8">
    <source>
        <dbReference type="Proteomes" id="UP000245539"/>
    </source>
</evidence>
<dbReference type="PANTHER" id="PTHR43133:SF62">
    <property type="entry name" value="RNA POLYMERASE SIGMA FACTOR SIGZ"/>
    <property type="match status" value="1"/>
</dbReference>
<sequence>MEKADLERFISQAALGDQAAFGHIYDATAAKLYSVCLKILKRHDLAEDALQETYIKIWMSADHYQINGLSPMTWLITIARNTAIDKLRSNDAQHHSPDELTQLVDAGQSPEAESLANSDLADAVRSAYLHGSSYADLAERHEVPINTMRTWLRRSLLKLKGCLTND</sequence>
<dbReference type="InterPro" id="IPR013249">
    <property type="entry name" value="RNA_pol_sigma70_r4_t2"/>
</dbReference>
<feature type="domain" description="RNA polymerase sigma-70 region 2" evidence="5">
    <location>
        <begin position="25"/>
        <end position="91"/>
    </location>
</feature>
<dbReference type="InterPro" id="IPR013324">
    <property type="entry name" value="RNA_pol_sigma_r3/r4-like"/>
</dbReference>
<dbReference type="Pfam" id="PF04542">
    <property type="entry name" value="Sigma70_r2"/>
    <property type="match status" value="1"/>
</dbReference>
<evidence type="ECO:0000259" key="5">
    <source>
        <dbReference type="Pfam" id="PF04542"/>
    </source>
</evidence>
<dbReference type="SUPFAM" id="SSF88659">
    <property type="entry name" value="Sigma3 and sigma4 domains of RNA polymerase sigma factors"/>
    <property type="match status" value="1"/>
</dbReference>
<dbReference type="GO" id="GO:0003677">
    <property type="term" value="F:DNA binding"/>
    <property type="evidence" value="ECO:0007669"/>
    <property type="project" value="InterPro"/>
</dbReference>
<accession>A0A317CEH8</accession>
<protein>
    <submittedName>
        <fullName evidence="7">RNA polymerase subunit sigma</fullName>
    </submittedName>
</protein>
<dbReference type="InterPro" id="IPR039425">
    <property type="entry name" value="RNA_pol_sigma-70-like"/>
</dbReference>
<dbReference type="InterPro" id="IPR013325">
    <property type="entry name" value="RNA_pol_sigma_r2"/>
</dbReference>
<keyword evidence="3" id="KW-0731">Sigma factor</keyword>
<evidence type="ECO:0000313" key="7">
    <source>
        <dbReference type="EMBL" id="PWQ96501.1"/>
    </source>
</evidence>
<feature type="domain" description="RNA polymerase sigma factor 70 region 4 type 2" evidence="6">
    <location>
        <begin position="122"/>
        <end position="159"/>
    </location>
</feature>
<keyword evidence="4" id="KW-0804">Transcription</keyword>
<dbReference type="PANTHER" id="PTHR43133">
    <property type="entry name" value="RNA POLYMERASE ECF-TYPE SIGMA FACTO"/>
    <property type="match status" value="1"/>
</dbReference>
<organism evidence="7 8">
    <name type="scientific">Leucothrix pacifica</name>
    <dbReference type="NCBI Taxonomy" id="1247513"/>
    <lineage>
        <taxon>Bacteria</taxon>
        <taxon>Pseudomonadati</taxon>
        <taxon>Pseudomonadota</taxon>
        <taxon>Gammaproteobacteria</taxon>
        <taxon>Thiotrichales</taxon>
        <taxon>Thiotrichaceae</taxon>
        <taxon>Leucothrix</taxon>
    </lineage>
</organism>
<dbReference type="InterPro" id="IPR036388">
    <property type="entry name" value="WH-like_DNA-bd_sf"/>
</dbReference>
<dbReference type="Gene3D" id="1.10.1740.10">
    <property type="match status" value="1"/>
</dbReference>
<evidence type="ECO:0000259" key="6">
    <source>
        <dbReference type="Pfam" id="PF08281"/>
    </source>
</evidence>
<evidence type="ECO:0000256" key="2">
    <source>
        <dbReference type="ARBA" id="ARBA00023015"/>
    </source>
</evidence>
<keyword evidence="8" id="KW-1185">Reference proteome</keyword>
<reference evidence="7 8" key="1">
    <citation type="submission" date="2018-05" db="EMBL/GenBank/DDBJ databases">
        <title>Leucothrix arctica sp. nov., isolated from Arctic seawater.</title>
        <authorList>
            <person name="Choi A."/>
            <person name="Baek K."/>
        </authorList>
    </citation>
    <scope>NUCLEOTIDE SEQUENCE [LARGE SCALE GENOMIC DNA]</scope>
    <source>
        <strain evidence="7 8">JCM 18388</strain>
    </source>
</reference>
<dbReference type="GO" id="GO:0016987">
    <property type="term" value="F:sigma factor activity"/>
    <property type="evidence" value="ECO:0007669"/>
    <property type="project" value="UniProtKB-KW"/>
</dbReference>
<dbReference type="InterPro" id="IPR014284">
    <property type="entry name" value="RNA_pol_sigma-70_dom"/>
</dbReference>
<dbReference type="GO" id="GO:0006352">
    <property type="term" value="P:DNA-templated transcription initiation"/>
    <property type="evidence" value="ECO:0007669"/>
    <property type="project" value="InterPro"/>
</dbReference>
<comment type="caution">
    <text evidence="7">The sequence shown here is derived from an EMBL/GenBank/DDBJ whole genome shotgun (WGS) entry which is preliminary data.</text>
</comment>
<dbReference type="OrthoDB" id="9784272at2"/>